<keyword evidence="6" id="KW-0805">Transcription regulation</keyword>
<evidence type="ECO:0000256" key="5">
    <source>
        <dbReference type="ARBA" id="ARBA00023242"/>
    </source>
</evidence>
<dbReference type="EnsemblMetazoa" id="XM_012199645.1">
    <property type="protein sequence ID" value="XP_012055035.1"/>
    <property type="gene ID" value="LOC105618106"/>
</dbReference>
<dbReference type="EMBL" id="ADTU01011476">
    <property type="status" value="NOT_ANNOTATED_CDS"/>
    <property type="molecule type" value="Genomic_DNA"/>
</dbReference>
<accession>A0A158NBX7</accession>
<comment type="function">
    <text evidence="6">Transcription elongation factor implicated in the maintenance of proper chromatin structure in actively transcribed regions.</text>
</comment>
<keyword evidence="5 6" id="KW-0539">Nucleus</keyword>
<evidence type="ECO:0000256" key="3">
    <source>
        <dbReference type="ARBA" id="ARBA00014973"/>
    </source>
</evidence>
<protein>
    <recommendedName>
        <fullName evidence="3 6">Transcription elongation factor 1 homolog</fullName>
    </recommendedName>
</protein>
<dbReference type="STRING" id="12957.A0A158NBX7"/>
<reference evidence="8" key="1">
    <citation type="journal article" date="2011" name="PLoS Genet.">
        <title>The genome sequence of the leaf-cutter ant Atta cephalotes reveals insights into its obligate symbiotic lifestyle.</title>
        <authorList>
            <person name="Suen G."/>
            <person name="Teiling C."/>
            <person name="Li L."/>
            <person name="Holt C."/>
            <person name="Abouheif E."/>
            <person name="Bornberg-Bauer E."/>
            <person name="Bouffard P."/>
            <person name="Caldera E.J."/>
            <person name="Cash E."/>
            <person name="Cavanaugh A."/>
            <person name="Denas O."/>
            <person name="Elhaik E."/>
            <person name="Fave M.J."/>
            <person name="Gadau J."/>
            <person name="Gibson J.D."/>
            <person name="Graur D."/>
            <person name="Grubbs K.J."/>
            <person name="Hagen D.E."/>
            <person name="Harkins T.T."/>
            <person name="Helmkampf M."/>
            <person name="Hu H."/>
            <person name="Johnson B.R."/>
            <person name="Kim J."/>
            <person name="Marsh S.E."/>
            <person name="Moeller J.A."/>
            <person name="Munoz-Torres M.C."/>
            <person name="Murphy M.C."/>
            <person name="Naughton M.C."/>
            <person name="Nigam S."/>
            <person name="Overson R."/>
            <person name="Rajakumar R."/>
            <person name="Reese J.T."/>
            <person name="Scott J.J."/>
            <person name="Smith C.R."/>
            <person name="Tao S."/>
            <person name="Tsutsui N.D."/>
            <person name="Viljakainen L."/>
            <person name="Wissler L."/>
            <person name="Yandell M.D."/>
            <person name="Zimmer F."/>
            <person name="Taylor J."/>
            <person name="Slater S.C."/>
            <person name="Clifton S.W."/>
            <person name="Warren W.C."/>
            <person name="Elsik C.G."/>
            <person name="Smith C.D."/>
            <person name="Weinstock G.M."/>
            <person name="Gerardo N.M."/>
            <person name="Currie C.R."/>
        </authorList>
    </citation>
    <scope>NUCLEOTIDE SEQUENCE [LARGE SCALE GENOMIC DNA]</scope>
</reference>
<keyword evidence="6" id="KW-0863">Zinc-finger</keyword>
<keyword evidence="4 6" id="KW-0862">Zinc</keyword>
<reference evidence="7" key="2">
    <citation type="submission" date="2016-04" db="UniProtKB">
        <authorList>
            <consortium name="EnsemblMetazoa"/>
        </authorList>
    </citation>
    <scope>IDENTIFICATION</scope>
</reference>
<comment type="subcellular location">
    <subcellularLocation>
        <location evidence="1 6">Nucleus</location>
    </subcellularLocation>
</comment>
<dbReference type="PANTHER" id="PTHR20934">
    <property type="entry name" value="TRANSCRIPTION ELONGATION FACTOR 1 HOMOLOG"/>
    <property type="match status" value="1"/>
</dbReference>
<dbReference type="PANTHER" id="PTHR20934:SF0">
    <property type="entry name" value="TRANSCRIPTION ELONGATION FACTOR 1 HOMOLOG"/>
    <property type="match status" value="1"/>
</dbReference>
<dbReference type="InParanoid" id="A0A158NBX7"/>
<dbReference type="GO" id="GO:0006368">
    <property type="term" value="P:transcription elongation by RNA polymerase II"/>
    <property type="evidence" value="ECO:0007669"/>
    <property type="project" value="TreeGrafter"/>
</dbReference>
<dbReference type="OrthoDB" id="7518902at2759"/>
<dbReference type="InterPro" id="IPR038567">
    <property type="entry name" value="T_Elf1_sf"/>
</dbReference>
<evidence type="ECO:0000313" key="8">
    <source>
        <dbReference type="Proteomes" id="UP000005205"/>
    </source>
</evidence>
<keyword evidence="6" id="KW-0804">Transcription</keyword>
<organism evidence="7 8">
    <name type="scientific">Atta cephalotes</name>
    <name type="common">Leafcutter ant</name>
    <dbReference type="NCBI Taxonomy" id="12957"/>
    <lineage>
        <taxon>Eukaryota</taxon>
        <taxon>Metazoa</taxon>
        <taxon>Ecdysozoa</taxon>
        <taxon>Arthropoda</taxon>
        <taxon>Hexapoda</taxon>
        <taxon>Insecta</taxon>
        <taxon>Pterygota</taxon>
        <taxon>Neoptera</taxon>
        <taxon>Endopterygota</taxon>
        <taxon>Hymenoptera</taxon>
        <taxon>Apocrita</taxon>
        <taxon>Aculeata</taxon>
        <taxon>Formicoidea</taxon>
        <taxon>Formicidae</taxon>
        <taxon>Myrmicinae</taxon>
        <taxon>Atta</taxon>
    </lineage>
</organism>
<evidence type="ECO:0000256" key="1">
    <source>
        <dbReference type="ARBA" id="ARBA00004123"/>
    </source>
</evidence>
<evidence type="ECO:0000313" key="7">
    <source>
        <dbReference type="EnsemblMetazoa" id="XP_012055035.1"/>
    </source>
</evidence>
<dbReference type="GO" id="GO:0008270">
    <property type="term" value="F:zinc ion binding"/>
    <property type="evidence" value="ECO:0007669"/>
    <property type="project" value="UniProtKB-KW"/>
</dbReference>
<evidence type="ECO:0000256" key="4">
    <source>
        <dbReference type="ARBA" id="ARBA00022833"/>
    </source>
</evidence>
<keyword evidence="6" id="KW-0479">Metal-binding</keyword>
<gene>
    <name evidence="7" type="primary">105618106</name>
</gene>
<dbReference type="InterPro" id="IPR007808">
    <property type="entry name" value="Elf1"/>
</dbReference>
<dbReference type="KEGG" id="acep:105618106"/>
<evidence type="ECO:0000256" key="2">
    <source>
        <dbReference type="ARBA" id="ARBA00009730"/>
    </source>
</evidence>
<dbReference type="SUPFAM" id="SSF57783">
    <property type="entry name" value="Zinc beta-ribbon"/>
    <property type="match status" value="1"/>
</dbReference>
<dbReference type="Pfam" id="PF05129">
    <property type="entry name" value="Zn_ribbon_Elf1"/>
    <property type="match status" value="1"/>
</dbReference>
<keyword evidence="8" id="KW-1185">Reference proteome</keyword>
<proteinExistence type="inferred from homology"/>
<name>A0A158NBX7_ATTCE</name>
<comment type="similarity">
    <text evidence="2 6">Belongs to the ELOF1 family.</text>
</comment>
<dbReference type="AlphaFoldDB" id="A0A158NBX7"/>
<dbReference type="Gene3D" id="2.20.25.190">
    <property type="match status" value="1"/>
</dbReference>
<dbReference type="Proteomes" id="UP000005205">
    <property type="component" value="Unassembled WGS sequence"/>
</dbReference>
<dbReference type="GO" id="GO:0008023">
    <property type="term" value="C:transcription elongation factor complex"/>
    <property type="evidence" value="ECO:0007669"/>
    <property type="project" value="TreeGrafter"/>
</dbReference>
<evidence type="ECO:0000256" key="6">
    <source>
        <dbReference type="RuleBase" id="RU364033"/>
    </source>
</evidence>
<sequence length="92" mass="10847">MEDACFRCLKMGNRNSTERERQRLNIEKTAALFTCPFCKRKKSCYVKIDREKNIGKIKCNECKRHTFTNMTYLTTPVQVFLKCEEKIQTAAN</sequence>
<dbReference type="GO" id="GO:0000993">
    <property type="term" value="F:RNA polymerase II complex binding"/>
    <property type="evidence" value="ECO:0007669"/>
    <property type="project" value="TreeGrafter"/>
</dbReference>